<protein>
    <submittedName>
        <fullName evidence="1">Uncharacterized protein</fullName>
    </submittedName>
</protein>
<accession>S7VK94</accession>
<reference evidence="1 2" key="1">
    <citation type="journal article" date="2013" name="Genome Announc.">
        <title>Draft Genome Sequence of Cyclobacterium qasimii Strain M12-11BT, Isolated from Arctic Marine Sediment.</title>
        <authorList>
            <person name="Shivaji S."/>
            <person name="Ara S."/>
            <person name="Singh A."/>
            <person name="Kumar Pinnaka A."/>
        </authorList>
    </citation>
    <scope>NUCLEOTIDE SEQUENCE [LARGE SCALE GENOMIC DNA]</scope>
    <source>
        <strain evidence="1 2">M12-11B</strain>
    </source>
</reference>
<dbReference type="EMBL" id="ATNM01000052">
    <property type="protein sequence ID" value="EPR69937.1"/>
    <property type="molecule type" value="Genomic_DNA"/>
</dbReference>
<evidence type="ECO:0000313" key="1">
    <source>
        <dbReference type="EMBL" id="EPR69937.1"/>
    </source>
</evidence>
<evidence type="ECO:0000313" key="2">
    <source>
        <dbReference type="Proteomes" id="UP000014974"/>
    </source>
</evidence>
<dbReference type="STRING" id="641524.ADICYQ_1133"/>
<sequence>MILSARFKNTKSTFNSILQQIPLEEGSRGISFFQDLQVRT</sequence>
<organism evidence="1 2">
    <name type="scientific">Cyclobacterium qasimii M12-11B</name>
    <dbReference type="NCBI Taxonomy" id="641524"/>
    <lineage>
        <taxon>Bacteria</taxon>
        <taxon>Pseudomonadati</taxon>
        <taxon>Bacteroidota</taxon>
        <taxon>Cytophagia</taxon>
        <taxon>Cytophagales</taxon>
        <taxon>Cyclobacteriaceae</taxon>
        <taxon>Cyclobacterium</taxon>
    </lineage>
</organism>
<proteinExistence type="predicted"/>
<name>S7VK94_9BACT</name>
<dbReference type="AlphaFoldDB" id="S7VK94"/>
<gene>
    <name evidence="1" type="ORF">ADICYQ_1133</name>
</gene>
<dbReference type="Proteomes" id="UP000014974">
    <property type="component" value="Unassembled WGS sequence"/>
</dbReference>
<comment type="caution">
    <text evidence="1">The sequence shown here is derived from an EMBL/GenBank/DDBJ whole genome shotgun (WGS) entry which is preliminary data.</text>
</comment>